<evidence type="ECO:0000313" key="9">
    <source>
        <dbReference type="EMBL" id="MZP28938.1"/>
    </source>
</evidence>
<proteinExistence type="inferred from homology"/>
<feature type="transmembrane region" description="Helical" evidence="8">
    <location>
        <begin position="12"/>
        <end position="33"/>
    </location>
</feature>
<feature type="transmembrane region" description="Helical" evidence="8">
    <location>
        <begin position="116"/>
        <end position="135"/>
    </location>
</feature>
<feature type="transmembrane region" description="Helical" evidence="8">
    <location>
        <begin position="187"/>
        <end position="204"/>
    </location>
</feature>
<evidence type="ECO:0000256" key="2">
    <source>
        <dbReference type="ARBA" id="ARBA00007998"/>
    </source>
</evidence>
<comment type="caution">
    <text evidence="9">The sequence shown here is derived from an EMBL/GenBank/DDBJ whole genome shotgun (WGS) entry which is preliminary data.</text>
</comment>
<gene>
    <name evidence="9" type="ORF">GTO91_04340</name>
</gene>
<organism evidence="9 10">
    <name type="scientific">Heliomicrobium undosum</name>
    <dbReference type="NCBI Taxonomy" id="121734"/>
    <lineage>
        <taxon>Bacteria</taxon>
        <taxon>Bacillati</taxon>
        <taxon>Bacillota</taxon>
        <taxon>Clostridia</taxon>
        <taxon>Eubacteriales</taxon>
        <taxon>Heliobacteriaceae</taxon>
        <taxon>Heliomicrobium</taxon>
    </lineage>
</organism>
<dbReference type="RefSeq" id="WP_161255403.1">
    <property type="nucleotide sequence ID" value="NZ_WXEY01000003.1"/>
</dbReference>
<reference evidence="9 10" key="1">
    <citation type="submission" date="2020-01" db="EMBL/GenBank/DDBJ databases">
        <title>Whole-genome sequence of Heliobacterium undosum DSM 13378.</title>
        <authorList>
            <person name="Kyndt J.A."/>
            <person name="Meyer T.E."/>
        </authorList>
    </citation>
    <scope>NUCLEOTIDE SEQUENCE [LARGE SCALE GENOMIC DNA]</scope>
    <source>
        <strain evidence="9 10">DSM 13378</strain>
    </source>
</reference>
<feature type="transmembrane region" description="Helical" evidence="8">
    <location>
        <begin position="216"/>
        <end position="237"/>
    </location>
</feature>
<dbReference type="PANTHER" id="PTHR34975">
    <property type="entry name" value="SPORE GERMINATION PROTEIN A2"/>
    <property type="match status" value="1"/>
</dbReference>
<evidence type="ECO:0000256" key="6">
    <source>
        <dbReference type="ARBA" id="ARBA00022989"/>
    </source>
</evidence>
<comment type="similarity">
    <text evidence="2">Belongs to the amino acid-polyamine-organocation (APC) superfamily. Spore germination protein (SGP) (TC 2.A.3.9) family.</text>
</comment>
<sequence length="373" mass="42020">MKQAERIGTAEAIFLLWVILDTNIFLGLPRYFAADAYSAMYLMPFFSYLFTAPILWMIIRLREYHPQSIFTEIPGKLWGRWASILLTWIVAIFFTFSTGNYIRQFVSLINDAILPLSPASFLIIPFTLAIAFGAYHGPESISRANYLLLPVTLGGYLLLLLSAYIIGEPSLATPVFGPGLDQLLWSGLYRVPFFLEIVILTVLYPHFRSNKQFRQVVWLGTFLNIVLLALGLLAYALNFPAAATQNVGFPVFQLARNIYFGRYLQRVEALFTFIWVIMSIFKLSLSLYAGAITFARGVGAPFYQPYVLPLSVLTVVSCFLAPDYMTALEWEWGILRYASTGPFVALLALLLITSYWKAKKKSAAPRGKTPSIS</sequence>
<dbReference type="InterPro" id="IPR004761">
    <property type="entry name" value="Spore_GerAB"/>
</dbReference>
<keyword evidence="10" id="KW-1185">Reference proteome</keyword>
<dbReference type="AlphaFoldDB" id="A0A845L586"/>
<keyword evidence="3" id="KW-0813">Transport</keyword>
<name>A0A845L586_9FIRM</name>
<protein>
    <submittedName>
        <fullName evidence="9">GerAB/ArcD/ProY family transporter</fullName>
    </submittedName>
</protein>
<feature type="transmembrane region" description="Helical" evidence="8">
    <location>
        <begin position="306"/>
        <end position="322"/>
    </location>
</feature>
<dbReference type="OrthoDB" id="1675410at2"/>
<keyword evidence="6 8" id="KW-1133">Transmembrane helix</keyword>
<evidence type="ECO:0000256" key="3">
    <source>
        <dbReference type="ARBA" id="ARBA00022448"/>
    </source>
</evidence>
<evidence type="ECO:0000313" key="10">
    <source>
        <dbReference type="Proteomes" id="UP000463470"/>
    </source>
</evidence>
<dbReference type="GO" id="GO:0009847">
    <property type="term" value="P:spore germination"/>
    <property type="evidence" value="ECO:0007669"/>
    <property type="project" value="InterPro"/>
</dbReference>
<keyword evidence="7 8" id="KW-0472">Membrane</keyword>
<feature type="transmembrane region" description="Helical" evidence="8">
    <location>
        <begin position="334"/>
        <end position="356"/>
    </location>
</feature>
<dbReference type="EMBL" id="WXEY01000003">
    <property type="protein sequence ID" value="MZP28938.1"/>
    <property type="molecule type" value="Genomic_DNA"/>
</dbReference>
<keyword evidence="5 8" id="KW-0812">Transmembrane</keyword>
<evidence type="ECO:0000256" key="4">
    <source>
        <dbReference type="ARBA" id="ARBA00022544"/>
    </source>
</evidence>
<feature type="transmembrane region" description="Helical" evidence="8">
    <location>
        <begin position="78"/>
        <end position="96"/>
    </location>
</feature>
<comment type="subcellular location">
    <subcellularLocation>
        <location evidence="1">Membrane</location>
        <topology evidence="1">Multi-pass membrane protein</topology>
    </subcellularLocation>
</comment>
<keyword evidence="4" id="KW-0309">Germination</keyword>
<feature type="transmembrane region" description="Helical" evidence="8">
    <location>
        <begin position="147"/>
        <end position="167"/>
    </location>
</feature>
<evidence type="ECO:0000256" key="5">
    <source>
        <dbReference type="ARBA" id="ARBA00022692"/>
    </source>
</evidence>
<feature type="transmembrane region" description="Helical" evidence="8">
    <location>
        <begin position="269"/>
        <end position="294"/>
    </location>
</feature>
<dbReference type="GO" id="GO:0016020">
    <property type="term" value="C:membrane"/>
    <property type="evidence" value="ECO:0007669"/>
    <property type="project" value="UniProtKB-SubCell"/>
</dbReference>
<feature type="transmembrane region" description="Helical" evidence="8">
    <location>
        <begin position="39"/>
        <end position="58"/>
    </location>
</feature>
<dbReference type="PANTHER" id="PTHR34975:SF2">
    <property type="entry name" value="SPORE GERMINATION PROTEIN A2"/>
    <property type="match status" value="1"/>
</dbReference>
<dbReference type="Pfam" id="PF03845">
    <property type="entry name" value="Spore_permease"/>
    <property type="match status" value="1"/>
</dbReference>
<evidence type="ECO:0000256" key="1">
    <source>
        <dbReference type="ARBA" id="ARBA00004141"/>
    </source>
</evidence>
<evidence type="ECO:0000256" key="8">
    <source>
        <dbReference type="SAM" id="Phobius"/>
    </source>
</evidence>
<dbReference type="Proteomes" id="UP000463470">
    <property type="component" value="Unassembled WGS sequence"/>
</dbReference>
<accession>A0A845L586</accession>
<evidence type="ECO:0000256" key="7">
    <source>
        <dbReference type="ARBA" id="ARBA00023136"/>
    </source>
</evidence>